<organism evidence="1 2">
    <name type="scientific">Dorcoceras hygrometricum</name>
    <dbReference type="NCBI Taxonomy" id="472368"/>
    <lineage>
        <taxon>Eukaryota</taxon>
        <taxon>Viridiplantae</taxon>
        <taxon>Streptophyta</taxon>
        <taxon>Embryophyta</taxon>
        <taxon>Tracheophyta</taxon>
        <taxon>Spermatophyta</taxon>
        <taxon>Magnoliopsida</taxon>
        <taxon>eudicotyledons</taxon>
        <taxon>Gunneridae</taxon>
        <taxon>Pentapetalae</taxon>
        <taxon>asterids</taxon>
        <taxon>lamiids</taxon>
        <taxon>Lamiales</taxon>
        <taxon>Gesneriaceae</taxon>
        <taxon>Didymocarpoideae</taxon>
        <taxon>Trichosporeae</taxon>
        <taxon>Loxocarpinae</taxon>
        <taxon>Dorcoceras</taxon>
    </lineage>
</organism>
<dbReference type="EMBL" id="KV005690">
    <property type="protein sequence ID" value="KZV33733.1"/>
    <property type="molecule type" value="Genomic_DNA"/>
</dbReference>
<reference evidence="1 2" key="1">
    <citation type="journal article" date="2015" name="Proc. Natl. Acad. Sci. U.S.A.">
        <title>The resurrection genome of Boea hygrometrica: A blueprint for survival of dehydration.</title>
        <authorList>
            <person name="Xiao L."/>
            <person name="Yang G."/>
            <person name="Zhang L."/>
            <person name="Yang X."/>
            <person name="Zhao S."/>
            <person name="Ji Z."/>
            <person name="Zhou Q."/>
            <person name="Hu M."/>
            <person name="Wang Y."/>
            <person name="Chen M."/>
            <person name="Xu Y."/>
            <person name="Jin H."/>
            <person name="Xiao X."/>
            <person name="Hu G."/>
            <person name="Bao F."/>
            <person name="Hu Y."/>
            <person name="Wan P."/>
            <person name="Li L."/>
            <person name="Deng X."/>
            <person name="Kuang T."/>
            <person name="Xiang C."/>
            <person name="Zhu J.K."/>
            <person name="Oliver M.J."/>
            <person name="He Y."/>
        </authorList>
    </citation>
    <scope>NUCLEOTIDE SEQUENCE [LARGE SCALE GENOMIC DNA]</scope>
    <source>
        <strain evidence="2">cv. XS01</strain>
    </source>
</reference>
<keyword evidence="2" id="KW-1185">Reference proteome</keyword>
<proteinExistence type="predicted"/>
<name>A0A2Z7BH15_9LAMI</name>
<protein>
    <submittedName>
        <fullName evidence="1">Serine/threonine-protein phosphatase 7 long form</fullName>
    </submittedName>
</protein>
<evidence type="ECO:0000313" key="1">
    <source>
        <dbReference type="EMBL" id="KZV33733.1"/>
    </source>
</evidence>
<dbReference type="AlphaFoldDB" id="A0A2Z7BH15"/>
<gene>
    <name evidence="1" type="ORF">F511_26496</name>
</gene>
<sequence>MGYIHWCLTIVQPVKERYINQLVKPAGRMLSVRSLISQIYQPTGWELTGVEQSWSLEPTQLQERTEQAQLQTKRGADIEAAQKEYQLEDENKEAGEEKERAL</sequence>
<evidence type="ECO:0000313" key="2">
    <source>
        <dbReference type="Proteomes" id="UP000250235"/>
    </source>
</evidence>
<dbReference type="Proteomes" id="UP000250235">
    <property type="component" value="Unassembled WGS sequence"/>
</dbReference>
<accession>A0A2Z7BH15</accession>